<proteinExistence type="predicted"/>
<dbReference type="InterPro" id="IPR013766">
    <property type="entry name" value="Thioredoxin_domain"/>
</dbReference>
<dbReference type="EMBL" id="JAUHJQ010000024">
    <property type="protein sequence ID" value="MDN4175788.1"/>
    <property type="molecule type" value="Genomic_DNA"/>
</dbReference>
<keyword evidence="6" id="KW-1185">Reference proteome</keyword>
<reference evidence="5" key="1">
    <citation type="submission" date="2023-06" db="EMBL/GenBank/DDBJ databases">
        <title>Draft genome sequence of Nocardioides sp. SOB77.</title>
        <authorList>
            <person name="Zhang G."/>
        </authorList>
    </citation>
    <scope>NUCLEOTIDE SEQUENCE</scope>
    <source>
        <strain evidence="5">SOB77</strain>
    </source>
</reference>
<dbReference type="InterPro" id="IPR036249">
    <property type="entry name" value="Thioredoxin-like_sf"/>
</dbReference>
<protein>
    <submittedName>
        <fullName evidence="5">TlpA disulfide reductase family protein</fullName>
    </submittedName>
</protein>
<comment type="subcellular location">
    <subcellularLocation>
        <location evidence="1">Cell envelope</location>
    </subcellularLocation>
</comment>
<dbReference type="Pfam" id="PF08534">
    <property type="entry name" value="Redoxin"/>
    <property type="match status" value="1"/>
</dbReference>
<feature type="chain" id="PRO_5046863548" evidence="3">
    <location>
        <begin position="32"/>
        <end position="222"/>
    </location>
</feature>
<accession>A0ABT8FM90</accession>
<feature type="domain" description="Thioredoxin" evidence="4">
    <location>
        <begin position="66"/>
        <end position="215"/>
    </location>
</feature>
<dbReference type="InterPro" id="IPR017937">
    <property type="entry name" value="Thioredoxin_CS"/>
</dbReference>
<dbReference type="PROSITE" id="PS51352">
    <property type="entry name" value="THIOREDOXIN_2"/>
    <property type="match status" value="1"/>
</dbReference>
<keyword evidence="2" id="KW-0201">Cytochrome c-type biogenesis</keyword>
<evidence type="ECO:0000256" key="2">
    <source>
        <dbReference type="ARBA" id="ARBA00022748"/>
    </source>
</evidence>
<gene>
    <name evidence="5" type="ORF">QWY28_22700</name>
</gene>
<evidence type="ECO:0000313" key="5">
    <source>
        <dbReference type="EMBL" id="MDN4175788.1"/>
    </source>
</evidence>
<comment type="caution">
    <text evidence="5">The sequence shown here is derived from an EMBL/GenBank/DDBJ whole genome shotgun (WGS) entry which is preliminary data.</text>
</comment>
<dbReference type="PANTHER" id="PTHR42852">
    <property type="entry name" value="THIOL:DISULFIDE INTERCHANGE PROTEIN DSBE"/>
    <property type="match status" value="1"/>
</dbReference>
<organism evidence="5 6">
    <name type="scientific">Nocardioides oceani</name>
    <dbReference type="NCBI Taxonomy" id="3058369"/>
    <lineage>
        <taxon>Bacteria</taxon>
        <taxon>Bacillati</taxon>
        <taxon>Actinomycetota</taxon>
        <taxon>Actinomycetes</taxon>
        <taxon>Propionibacteriales</taxon>
        <taxon>Nocardioidaceae</taxon>
        <taxon>Nocardioides</taxon>
    </lineage>
</organism>
<dbReference type="Proteomes" id="UP001168620">
    <property type="component" value="Unassembled WGS sequence"/>
</dbReference>
<dbReference type="InterPro" id="IPR013740">
    <property type="entry name" value="Redoxin"/>
</dbReference>
<dbReference type="PROSITE" id="PS00194">
    <property type="entry name" value="THIOREDOXIN_1"/>
    <property type="match status" value="1"/>
</dbReference>
<dbReference type="RefSeq" id="WP_300955197.1">
    <property type="nucleotide sequence ID" value="NZ_JAUHJQ010000024.1"/>
</dbReference>
<evidence type="ECO:0000256" key="1">
    <source>
        <dbReference type="ARBA" id="ARBA00004196"/>
    </source>
</evidence>
<evidence type="ECO:0000313" key="6">
    <source>
        <dbReference type="Proteomes" id="UP001168620"/>
    </source>
</evidence>
<feature type="signal peptide" evidence="3">
    <location>
        <begin position="1"/>
        <end position="31"/>
    </location>
</feature>
<dbReference type="SUPFAM" id="SSF52833">
    <property type="entry name" value="Thioredoxin-like"/>
    <property type="match status" value="1"/>
</dbReference>
<dbReference type="PANTHER" id="PTHR42852:SF13">
    <property type="entry name" value="PROTEIN DIPZ"/>
    <property type="match status" value="1"/>
</dbReference>
<evidence type="ECO:0000259" key="4">
    <source>
        <dbReference type="PROSITE" id="PS51352"/>
    </source>
</evidence>
<keyword evidence="3" id="KW-0732">Signal</keyword>
<dbReference type="CDD" id="cd02966">
    <property type="entry name" value="TlpA_like_family"/>
    <property type="match status" value="1"/>
</dbReference>
<sequence>MRPSRHEGARRTRYSGTASLLVLACTLVACAASNPATQPDGNGANTTTATRVATPGVQPCREFVREVAPTKAPDGTPRATGLPARRLQCLSRGPDVDLALLNGHPVVINLWASWCEPCRAEMPVLQEVAERARGSVSFLGVVTKDRPLEAARFLSEVDVTYAQVIDPDGQLLGDLRSPGLPVTVILKPDGTIHHTKVGGIDEAGDLEALIASAATASEVTSH</sequence>
<name>A0ABT8FM90_9ACTN</name>
<dbReference type="PROSITE" id="PS51257">
    <property type="entry name" value="PROKAR_LIPOPROTEIN"/>
    <property type="match status" value="1"/>
</dbReference>
<evidence type="ECO:0000256" key="3">
    <source>
        <dbReference type="SAM" id="SignalP"/>
    </source>
</evidence>
<dbReference type="Gene3D" id="3.40.30.10">
    <property type="entry name" value="Glutaredoxin"/>
    <property type="match status" value="1"/>
</dbReference>
<dbReference type="InterPro" id="IPR050553">
    <property type="entry name" value="Thioredoxin_ResA/DsbE_sf"/>
</dbReference>